<comment type="caution">
    <text evidence="2">The sequence shown here is derived from an EMBL/GenBank/DDBJ whole genome shotgun (WGS) entry which is preliminary data.</text>
</comment>
<dbReference type="InterPro" id="IPR038180">
    <property type="entry name" value="FlgT_N_sf"/>
</dbReference>
<feature type="domain" description="DUF4384" evidence="1">
    <location>
        <begin position="143"/>
        <end position="227"/>
    </location>
</feature>
<dbReference type="EMBL" id="BLAB01000001">
    <property type="protein sequence ID" value="GER92370.1"/>
    <property type="molecule type" value="Genomic_DNA"/>
</dbReference>
<gene>
    <name evidence="2" type="ORF">A45J_0085</name>
</gene>
<proteinExistence type="predicted"/>
<dbReference type="Pfam" id="PF14326">
    <property type="entry name" value="DUF4384"/>
    <property type="match status" value="1"/>
</dbReference>
<dbReference type="Gene3D" id="3.30.1660.40">
    <property type="entry name" value="FlgT, N-terminal domain"/>
    <property type="match status" value="1"/>
</dbReference>
<name>A0A5J4L0M4_9ZZZZ</name>
<dbReference type="AlphaFoldDB" id="A0A5J4L0M4"/>
<evidence type="ECO:0000313" key="2">
    <source>
        <dbReference type="EMBL" id="GER92370.1"/>
    </source>
</evidence>
<dbReference type="InterPro" id="IPR025493">
    <property type="entry name" value="DUF4384"/>
</dbReference>
<accession>A0A5J4L0M4</accession>
<reference evidence="2" key="1">
    <citation type="submission" date="2019-10" db="EMBL/GenBank/DDBJ databases">
        <title>Metagenomic sequencing of thiosulfate-disproportionating enrichment culture.</title>
        <authorList>
            <person name="Umezawa K."/>
            <person name="Kojima H."/>
            <person name="Fukui M."/>
        </authorList>
    </citation>
    <scope>NUCLEOTIDE SEQUENCE</scope>
    <source>
        <strain evidence="2">45J</strain>
    </source>
</reference>
<evidence type="ECO:0000259" key="1">
    <source>
        <dbReference type="Pfam" id="PF14326"/>
    </source>
</evidence>
<dbReference type="PANTHER" id="PTHR36194:SF1">
    <property type="entry name" value="S-LAYER-LIKE PROTEIN"/>
    <property type="match status" value="1"/>
</dbReference>
<organism evidence="2">
    <name type="scientific">hot springs metagenome</name>
    <dbReference type="NCBI Taxonomy" id="433727"/>
    <lineage>
        <taxon>unclassified sequences</taxon>
        <taxon>metagenomes</taxon>
        <taxon>ecological metagenomes</taxon>
    </lineage>
</organism>
<protein>
    <submittedName>
        <fullName evidence="2">DUF4384 domain-containing protein</fullName>
    </submittedName>
</protein>
<dbReference type="PANTHER" id="PTHR36194">
    <property type="entry name" value="S-LAYER-LIKE PROTEIN"/>
    <property type="match status" value="1"/>
</dbReference>
<sequence>MCFQKERFFWLLLVMTSMFVASISFASEKPVWVEADGEAYMSEIDTPKEVMERAKRDAQSKAIEKAVGVFIKSHTLVSNSQLAEDLVYASVRGKIEKVNIIKEGWDEKDRNIYRVTIKAHIKPVYPEKGEGISVRLSLSKADLKEGDEVKIFYKADRDCYIYLFSVAADGSVTMLMPNSINQDNFIKANKAYEFPPSKSPIHLRAMFLPDFKEKTAEERIKIIATKKKEDLIQLGFQEGMFKVYDSKSTGMISDLIKRLNQLEPDDWAEATVVYRIER</sequence>